<dbReference type="PROSITE" id="PS50931">
    <property type="entry name" value="HTH_LYSR"/>
    <property type="match status" value="1"/>
</dbReference>
<keyword evidence="3" id="KW-0238">DNA-binding</keyword>
<evidence type="ECO:0000256" key="3">
    <source>
        <dbReference type="ARBA" id="ARBA00023125"/>
    </source>
</evidence>
<dbReference type="GO" id="GO:0003700">
    <property type="term" value="F:DNA-binding transcription factor activity"/>
    <property type="evidence" value="ECO:0007669"/>
    <property type="project" value="InterPro"/>
</dbReference>
<keyword evidence="2" id="KW-0805">Transcription regulation</keyword>
<proteinExistence type="inferred from homology"/>
<accession>C6XP11</accession>
<dbReference type="eggNOG" id="COG0583">
    <property type="taxonomic scope" value="Bacteria"/>
</dbReference>
<dbReference type="Pfam" id="PF00126">
    <property type="entry name" value="HTH_1"/>
    <property type="match status" value="1"/>
</dbReference>
<dbReference type="PANTHER" id="PTHR30537">
    <property type="entry name" value="HTH-TYPE TRANSCRIPTIONAL REGULATOR"/>
    <property type="match status" value="1"/>
</dbReference>
<evidence type="ECO:0000313" key="6">
    <source>
        <dbReference type="EMBL" id="ACT60191.1"/>
    </source>
</evidence>
<evidence type="ECO:0000256" key="4">
    <source>
        <dbReference type="ARBA" id="ARBA00023163"/>
    </source>
</evidence>
<dbReference type="HOGENOM" id="CLU_039613_37_0_5"/>
<protein>
    <submittedName>
        <fullName evidence="6">Transcriptional regulator, LysR family</fullName>
    </submittedName>
</protein>
<evidence type="ECO:0000256" key="1">
    <source>
        <dbReference type="ARBA" id="ARBA00009437"/>
    </source>
</evidence>
<dbReference type="Gene3D" id="3.40.190.10">
    <property type="entry name" value="Periplasmic binding protein-like II"/>
    <property type="match status" value="2"/>
</dbReference>
<keyword evidence="7" id="KW-1185">Reference proteome</keyword>
<dbReference type="RefSeq" id="WP_015828341.1">
    <property type="nucleotide sequence ID" value="NC_012982.1"/>
</dbReference>
<dbReference type="OrthoDB" id="7328368at2"/>
<feature type="domain" description="HTH lysR-type" evidence="5">
    <location>
        <begin position="19"/>
        <end position="76"/>
    </location>
</feature>
<dbReference type="GO" id="GO:0043565">
    <property type="term" value="F:sequence-specific DNA binding"/>
    <property type="evidence" value="ECO:0007669"/>
    <property type="project" value="TreeGrafter"/>
</dbReference>
<dbReference type="SUPFAM" id="SSF46785">
    <property type="entry name" value="Winged helix' DNA-binding domain"/>
    <property type="match status" value="1"/>
</dbReference>
<comment type="similarity">
    <text evidence="1">Belongs to the LysR transcriptional regulatory family.</text>
</comment>
<dbReference type="SUPFAM" id="SSF53850">
    <property type="entry name" value="Periplasmic binding protein-like II"/>
    <property type="match status" value="1"/>
</dbReference>
<dbReference type="STRING" id="582402.Hbal_2516"/>
<dbReference type="InterPro" id="IPR036388">
    <property type="entry name" value="WH-like_DNA-bd_sf"/>
</dbReference>
<dbReference type="GO" id="GO:0006351">
    <property type="term" value="P:DNA-templated transcription"/>
    <property type="evidence" value="ECO:0007669"/>
    <property type="project" value="TreeGrafter"/>
</dbReference>
<dbReference type="PANTHER" id="PTHR30537:SF79">
    <property type="entry name" value="TRANSCRIPTIONAL REGULATOR-RELATED"/>
    <property type="match status" value="1"/>
</dbReference>
<name>C6XP11_HIRBI</name>
<evidence type="ECO:0000259" key="5">
    <source>
        <dbReference type="PROSITE" id="PS50931"/>
    </source>
</evidence>
<organism evidence="6 7">
    <name type="scientific">Hirschia baltica (strain ATCC 49814 / DSM 5838 / IFAM 1418)</name>
    <dbReference type="NCBI Taxonomy" id="582402"/>
    <lineage>
        <taxon>Bacteria</taxon>
        <taxon>Pseudomonadati</taxon>
        <taxon>Pseudomonadota</taxon>
        <taxon>Alphaproteobacteria</taxon>
        <taxon>Hyphomonadales</taxon>
        <taxon>Hyphomonadaceae</taxon>
        <taxon>Hirschia</taxon>
    </lineage>
</organism>
<dbReference type="EMBL" id="CP001678">
    <property type="protein sequence ID" value="ACT60191.1"/>
    <property type="molecule type" value="Genomic_DNA"/>
</dbReference>
<dbReference type="InterPro" id="IPR000847">
    <property type="entry name" value="LysR_HTH_N"/>
</dbReference>
<evidence type="ECO:0000313" key="7">
    <source>
        <dbReference type="Proteomes" id="UP000002745"/>
    </source>
</evidence>
<dbReference type="InterPro" id="IPR036390">
    <property type="entry name" value="WH_DNA-bd_sf"/>
</dbReference>
<dbReference type="InterPro" id="IPR058163">
    <property type="entry name" value="LysR-type_TF_proteobact-type"/>
</dbReference>
<dbReference type="Pfam" id="PF03466">
    <property type="entry name" value="LysR_substrate"/>
    <property type="match status" value="1"/>
</dbReference>
<gene>
    <name evidence="6" type="ordered locus">Hbal_2516</name>
</gene>
<dbReference type="AlphaFoldDB" id="C6XP11"/>
<dbReference type="KEGG" id="hba:Hbal_2516"/>
<reference evidence="7" key="1">
    <citation type="journal article" date="2011" name="J. Bacteriol.">
        <title>Genome sequences of eight morphologically diverse alphaproteobacteria.</title>
        <authorList>
            <consortium name="US DOE Joint Genome Institute"/>
            <person name="Brown P.J."/>
            <person name="Kysela D.T."/>
            <person name="Buechlein A."/>
            <person name="Hemmerich C."/>
            <person name="Brun Y.V."/>
        </authorList>
    </citation>
    <scope>NUCLEOTIDE SEQUENCE [LARGE SCALE GENOMIC DNA]</scope>
    <source>
        <strain evidence="7">ATCC 49814 / DSM 5838 / IFAM 1418</strain>
    </source>
</reference>
<sequence>MENPSKFNSNLPPSRKSLPPFEALRAFDAVARLGGIRKAANWLERDHAVLSRHLRSIEKWAGVPLIERSTAGTSLTEEGQKYHLAVSKALDSISHASLDLLYSGTHHQLNIWCIPGFATNWLSLHLSSMETTNSDVDLQLRPSVDSPDFLSHEADADIRVQRNYGEQEVLADHLQAVPLAVLPIIPVANRKYLESLTEIETPAHLLEHHLLHERSTSTWETWLKSHNVPCDNTLKGIKLWQGDLTLDAARHGQGIVLTNPLVASRFIERGELIEIGKDNPNFPTRTASYVMIARKDRWNEPVLRRFRNWMHRTIRKELPLYTPK</sequence>
<dbReference type="Proteomes" id="UP000002745">
    <property type="component" value="Chromosome"/>
</dbReference>
<evidence type="ECO:0000256" key="2">
    <source>
        <dbReference type="ARBA" id="ARBA00023015"/>
    </source>
</evidence>
<dbReference type="InterPro" id="IPR005119">
    <property type="entry name" value="LysR_subst-bd"/>
</dbReference>
<keyword evidence="4" id="KW-0804">Transcription</keyword>
<dbReference type="Gene3D" id="1.10.10.10">
    <property type="entry name" value="Winged helix-like DNA-binding domain superfamily/Winged helix DNA-binding domain"/>
    <property type="match status" value="1"/>
</dbReference>